<dbReference type="Gene3D" id="3.30.70.1820">
    <property type="entry name" value="L1 transposable element, RRM domain"/>
    <property type="match status" value="1"/>
</dbReference>
<evidence type="ECO:0000256" key="1">
    <source>
        <dbReference type="SAM" id="Coils"/>
    </source>
</evidence>
<proteinExistence type="predicted"/>
<evidence type="ECO:0000313" key="3">
    <source>
        <dbReference type="Proteomes" id="UP001066276"/>
    </source>
</evidence>
<gene>
    <name evidence="2" type="ORF">NDU88_007236</name>
</gene>
<accession>A0AAV7WEV2</accession>
<keyword evidence="3" id="KW-1185">Reference proteome</keyword>
<evidence type="ECO:0000313" key="2">
    <source>
        <dbReference type="EMBL" id="KAJ1211888.1"/>
    </source>
</evidence>
<protein>
    <submittedName>
        <fullName evidence="2">Uncharacterized protein</fullName>
    </submittedName>
</protein>
<organism evidence="2 3">
    <name type="scientific">Pleurodeles waltl</name>
    <name type="common">Iberian ribbed newt</name>
    <dbReference type="NCBI Taxonomy" id="8319"/>
    <lineage>
        <taxon>Eukaryota</taxon>
        <taxon>Metazoa</taxon>
        <taxon>Chordata</taxon>
        <taxon>Craniata</taxon>
        <taxon>Vertebrata</taxon>
        <taxon>Euteleostomi</taxon>
        <taxon>Amphibia</taxon>
        <taxon>Batrachia</taxon>
        <taxon>Caudata</taxon>
        <taxon>Salamandroidea</taxon>
        <taxon>Salamandridae</taxon>
        <taxon>Pleurodelinae</taxon>
        <taxon>Pleurodeles</taxon>
    </lineage>
</organism>
<dbReference type="EMBL" id="JANPWB010000002">
    <property type="protein sequence ID" value="KAJ1211888.1"/>
    <property type="molecule type" value="Genomic_DNA"/>
</dbReference>
<dbReference type="Proteomes" id="UP001066276">
    <property type="component" value="Chromosome 1_2"/>
</dbReference>
<keyword evidence="1" id="KW-0175">Coiled coil</keyword>
<reference evidence="2" key="1">
    <citation type="journal article" date="2022" name="bioRxiv">
        <title>Sequencing and chromosome-scale assembly of the giantPleurodeles waltlgenome.</title>
        <authorList>
            <person name="Brown T."/>
            <person name="Elewa A."/>
            <person name="Iarovenko S."/>
            <person name="Subramanian E."/>
            <person name="Araus A.J."/>
            <person name="Petzold A."/>
            <person name="Susuki M."/>
            <person name="Suzuki K.-i.T."/>
            <person name="Hayashi T."/>
            <person name="Toyoda A."/>
            <person name="Oliveira C."/>
            <person name="Osipova E."/>
            <person name="Leigh N.D."/>
            <person name="Simon A."/>
            <person name="Yun M.H."/>
        </authorList>
    </citation>
    <scope>NUCLEOTIDE SEQUENCE</scope>
    <source>
        <strain evidence="2">20211129_DDA</strain>
        <tissue evidence="2">Liver</tissue>
    </source>
</reference>
<dbReference type="AlphaFoldDB" id="A0AAV7WEV2"/>
<sequence length="171" mass="20196">MHDTLQKKLEAIEDSKNTLWQEIRKAFVELGLLRFDHWKLSDRVKNKEEELNDLGTLHRVHQTQLAHLTDRVQQLEHRAEDAKRSRRNKVRIIGLLEGDEGADMVAVLESWIKSLLGKQQCTSFFALERVHRVNMFPDYMSAVQAKRASYMEVKRSLRTEELCYAQYFPRN</sequence>
<name>A0AAV7WEV2_PLEWA</name>
<feature type="coiled-coil region" evidence="1">
    <location>
        <begin position="58"/>
        <end position="85"/>
    </location>
</feature>
<comment type="caution">
    <text evidence="2">The sequence shown here is derived from an EMBL/GenBank/DDBJ whole genome shotgun (WGS) entry which is preliminary data.</text>
</comment>